<evidence type="ECO:0000313" key="1">
    <source>
        <dbReference type="EMBL" id="MCI46284.1"/>
    </source>
</evidence>
<accession>A0A392SDK3</accession>
<feature type="non-terminal residue" evidence="1">
    <location>
        <position position="37"/>
    </location>
</feature>
<dbReference type="EMBL" id="LXQA010355247">
    <property type="protein sequence ID" value="MCI46284.1"/>
    <property type="molecule type" value="Genomic_DNA"/>
</dbReference>
<comment type="caution">
    <text evidence="1">The sequence shown here is derived from an EMBL/GenBank/DDBJ whole genome shotgun (WGS) entry which is preliminary data.</text>
</comment>
<organism evidence="1 2">
    <name type="scientific">Trifolium medium</name>
    <dbReference type="NCBI Taxonomy" id="97028"/>
    <lineage>
        <taxon>Eukaryota</taxon>
        <taxon>Viridiplantae</taxon>
        <taxon>Streptophyta</taxon>
        <taxon>Embryophyta</taxon>
        <taxon>Tracheophyta</taxon>
        <taxon>Spermatophyta</taxon>
        <taxon>Magnoliopsida</taxon>
        <taxon>eudicotyledons</taxon>
        <taxon>Gunneridae</taxon>
        <taxon>Pentapetalae</taxon>
        <taxon>rosids</taxon>
        <taxon>fabids</taxon>
        <taxon>Fabales</taxon>
        <taxon>Fabaceae</taxon>
        <taxon>Papilionoideae</taxon>
        <taxon>50 kb inversion clade</taxon>
        <taxon>NPAAA clade</taxon>
        <taxon>Hologalegina</taxon>
        <taxon>IRL clade</taxon>
        <taxon>Trifolieae</taxon>
        <taxon>Trifolium</taxon>
    </lineage>
</organism>
<protein>
    <submittedName>
        <fullName evidence="1">Uncharacterized protein</fullName>
    </submittedName>
</protein>
<sequence length="37" mass="4378">MLNTDPTPAHVHTWEKPSVNWLKYNVDETIFMTEGKF</sequence>
<reference evidence="1 2" key="1">
    <citation type="journal article" date="2018" name="Front. Plant Sci.">
        <title>Red Clover (Trifolium pratense) and Zigzag Clover (T. medium) - A Picture of Genomic Similarities and Differences.</title>
        <authorList>
            <person name="Dluhosova J."/>
            <person name="Istvanek J."/>
            <person name="Nedelnik J."/>
            <person name="Repkova J."/>
        </authorList>
    </citation>
    <scope>NUCLEOTIDE SEQUENCE [LARGE SCALE GENOMIC DNA]</scope>
    <source>
        <strain evidence="2">cv. 10/8</strain>
        <tissue evidence="1">Leaf</tissue>
    </source>
</reference>
<proteinExistence type="predicted"/>
<keyword evidence="2" id="KW-1185">Reference proteome</keyword>
<dbReference type="Proteomes" id="UP000265520">
    <property type="component" value="Unassembled WGS sequence"/>
</dbReference>
<name>A0A392SDK3_9FABA</name>
<evidence type="ECO:0000313" key="2">
    <source>
        <dbReference type="Proteomes" id="UP000265520"/>
    </source>
</evidence>
<dbReference type="AlphaFoldDB" id="A0A392SDK3"/>